<accession>A0A3S3S700</accession>
<dbReference type="EMBL" id="RXGA01000004">
    <property type="protein sequence ID" value="RWX72779.1"/>
    <property type="molecule type" value="Genomic_DNA"/>
</dbReference>
<name>A0A3S3S700_METS7</name>
<evidence type="ECO:0000313" key="1">
    <source>
        <dbReference type="EMBL" id="RWX72779.1"/>
    </source>
</evidence>
<dbReference type="Proteomes" id="UP000288215">
    <property type="component" value="Unassembled WGS sequence"/>
</dbReference>
<proteinExistence type="predicted"/>
<evidence type="ECO:0008006" key="3">
    <source>
        <dbReference type="Google" id="ProtNLM"/>
    </source>
</evidence>
<comment type="caution">
    <text evidence="1">The sequence shown here is derived from an EMBL/GenBank/DDBJ whole genome shotgun (WGS) entry which is preliminary data.</text>
</comment>
<evidence type="ECO:0000313" key="2">
    <source>
        <dbReference type="Proteomes" id="UP000288215"/>
    </source>
</evidence>
<sequence length="91" mass="10265">MTIKDIPRVVGIAWAEHSNRLDAISQALGGRAEKISWLSGKKYLAPMRYFVLGIRSLWRLGRLSPDVVVAQNPPSSVLYLHTFTQRFIGKN</sequence>
<organism evidence="1 2">
    <name type="scientific">Methanosuratincola subterraneus</name>
    <dbReference type="NCBI Taxonomy" id="2593994"/>
    <lineage>
        <taxon>Archaea</taxon>
        <taxon>Thermoproteota</taxon>
        <taxon>Methanosuratincolia</taxon>
        <taxon>Candidatus Methanomethylicales</taxon>
        <taxon>Candidatus Methanomethylicaceae</taxon>
        <taxon>Candidatus Methanosuratincola (ex Vanwonterghem et al. 2016)</taxon>
    </lineage>
</organism>
<protein>
    <recommendedName>
        <fullName evidence="3">Glycosyltransferase subfamily 4-like N-terminal domain-containing protein</fullName>
    </recommendedName>
</protein>
<reference evidence="1 2" key="1">
    <citation type="submission" date="2018-12" db="EMBL/GenBank/DDBJ databases">
        <title>The complete genome of the methanogenic archaea of the candidate phylum Verstraetearchaeota, obtained from the metagenome of underground thermal water.</title>
        <authorList>
            <person name="Kadnikov V.V."/>
            <person name="Mardanov A.V."/>
            <person name="Beletsky A.V."/>
            <person name="Karnachuk O.V."/>
            <person name="Ravin N.V."/>
        </authorList>
    </citation>
    <scope>NUCLEOTIDE SEQUENCE [LARGE SCALE GENOMIC DNA]</scope>
    <source>
        <strain evidence="1">Ch88</strain>
    </source>
</reference>
<dbReference type="AlphaFoldDB" id="A0A3S3S700"/>
<gene>
    <name evidence="1" type="ORF">Metus_1638</name>
</gene>